<dbReference type="InterPro" id="IPR011659">
    <property type="entry name" value="WD40"/>
</dbReference>
<dbReference type="InterPro" id="IPR011990">
    <property type="entry name" value="TPR-like_helical_dom_sf"/>
</dbReference>
<accession>A0AAE3SFI8</accession>
<dbReference type="Pfam" id="PF13174">
    <property type="entry name" value="TPR_6"/>
    <property type="match status" value="2"/>
</dbReference>
<dbReference type="InterPro" id="IPR011042">
    <property type="entry name" value="6-blade_b-propeller_TolB-like"/>
</dbReference>
<gene>
    <name evidence="3" type="ORF">OM075_13735</name>
</gene>
<dbReference type="InterPro" id="IPR019734">
    <property type="entry name" value="TPR_rpt"/>
</dbReference>
<dbReference type="Gene3D" id="2.120.10.30">
    <property type="entry name" value="TolB, C-terminal domain"/>
    <property type="match status" value="2"/>
</dbReference>
<dbReference type="Gene3D" id="1.25.40.10">
    <property type="entry name" value="Tetratricopeptide repeat domain"/>
    <property type="match status" value="1"/>
</dbReference>
<evidence type="ECO:0000313" key="3">
    <source>
        <dbReference type="EMBL" id="MCW3787530.1"/>
    </source>
</evidence>
<comment type="similarity">
    <text evidence="1">Belongs to the TolB family.</text>
</comment>
<dbReference type="PANTHER" id="PTHR36842:SF1">
    <property type="entry name" value="PROTEIN TOLB"/>
    <property type="match status" value="1"/>
</dbReference>
<name>A0AAE3SFI8_9BACT</name>
<keyword evidence="4" id="KW-1185">Reference proteome</keyword>
<protein>
    <submittedName>
        <fullName evidence="3">Tetratricopeptide repeat protein</fullName>
    </submittedName>
</protein>
<evidence type="ECO:0000256" key="1">
    <source>
        <dbReference type="ARBA" id="ARBA00009820"/>
    </source>
</evidence>
<dbReference type="PANTHER" id="PTHR36842">
    <property type="entry name" value="PROTEIN TOLB HOMOLOG"/>
    <property type="match status" value="1"/>
</dbReference>
<feature type="signal peptide" evidence="2">
    <location>
        <begin position="1"/>
        <end position="20"/>
    </location>
</feature>
<reference evidence="3" key="1">
    <citation type="submission" date="2022-10" db="EMBL/GenBank/DDBJ databases">
        <authorList>
            <person name="Yu W.X."/>
        </authorList>
    </citation>
    <scope>NUCLEOTIDE SEQUENCE</scope>
    <source>
        <strain evidence="3">AAT</strain>
    </source>
</reference>
<dbReference type="RefSeq" id="WP_301191095.1">
    <property type="nucleotide sequence ID" value="NZ_JAPDPJ010000031.1"/>
</dbReference>
<dbReference type="Pfam" id="PF07676">
    <property type="entry name" value="PD40"/>
    <property type="match status" value="3"/>
</dbReference>
<keyword evidence="2" id="KW-0732">Signal</keyword>
<dbReference type="Proteomes" id="UP001209229">
    <property type="component" value="Unassembled WGS sequence"/>
</dbReference>
<proteinExistence type="inferred from homology"/>
<dbReference type="SUPFAM" id="SSF82171">
    <property type="entry name" value="DPP6 N-terminal domain-like"/>
    <property type="match status" value="1"/>
</dbReference>
<evidence type="ECO:0000256" key="2">
    <source>
        <dbReference type="SAM" id="SignalP"/>
    </source>
</evidence>
<dbReference type="AlphaFoldDB" id="A0AAE3SFI8"/>
<evidence type="ECO:0000313" key="4">
    <source>
        <dbReference type="Proteomes" id="UP001209229"/>
    </source>
</evidence>
<dbReference type="SUPFAM" id="SSF48452">
    <property type="entry name" value="TPR-like"/>
    <property type="match status" value="1"/>
</dbReference>
<dbReference type="EMBL" id="JAPDPJ010000031">
    <property type="protein sequence ID" value="MCW3787530.1"/>
    <property type="molecule type" value="Genomic_DNA"/>
</dbReference>
<feature type="chain" id="PRO_5041958387" evidence="2">
    <location>
        <begin position="21"/>
        <end position="529"/>
    </location>
</feature>
<sequence>MRNQLLTTLLFILICSISFAQNKAYKKQISQADGLVIFENYNKASLIYDDLLKEFPDDPFILFKAGECFLFSEGRIKEAVEILERVVKLYPLENKNSIEAIECRYYLGQAYHLDYQFEKALKVYEQLKKQVPAKRKDALDKIDREMTYCKNSIDLKKNPVEFKISNLGPLINTEFDEHSPVVNLTEDMLLFTSNRETEESLKLASGLGDENVYFSLWREGRWITSRAIDINTRGNNATIGISPDGKTLLIYQNNGSIGNIYYSELKNDKWGDLIKFPSPINSMGNETHASFSMDGNTLFFSSDRMGGFGGKDLYKVTKLPNGDWGTVINLGPAINTEFDEESPYIHPNGKTLYFSSEGHKSMGGFDIFAAQLDSSGIWSNVTNIGYPINTPYDDLFFAPTIDEQRVYYASKRNDGFGGSDIYLIEFPDDNPNSLTLVGGFLFTPEGDPAQDSKITIIDKKDGKIEGVYRPSPTTGKYIFIIPADTEYKMEINTNGYKSIINNFTVPSGNAFARKGHTFFLDPIVLEKDK</sequence>
<organism evidence="3 4">
    <name type="scientific">Plebeiibacterium sediminum</name>
    <dbReference type="NCBI Taxonomy" id="2992112"/>
    <lineage>
        <taxon>Bacteria</taxon>
        <taxon>Pseudomonadati</taxon>
        <taxon>Bacteroidota</taxon>
        <taxon>Bacteroidia</taxon>
        <taxon>Marinilabiliales</taxon>
        <taxon>Marinilabiliaceae</taxon>
        <taxon>Plebeiibacterium</taxon>
    </lineage>
</organism>
<comment type="caution">
    <text evidence="3">The sequence shown here is derived from an EMBL/GenBank/DDBJ whole genome shotgun (WGS) entry which is preliminary data.</text>
</comment>